<evidence type="ECO:0000256" key="16">
    <source>
        <dbReference type="SAM" id="MobiDB-lite"/>
    </source>
</evidence>
<gene>
    <name evidence="21" type="ORF">ACFS5J_03355</name>
</gene>
<evidence type="ECO:0000259" key="20">
    <source>
        <dbReference type="Pfam" id="PF22461"/>
    </source>
</evidence>
<feature type="domain" description="Soluble ligand binding" evidence="19">
    <location>
        <begin position="236"/>
        <end position="272"/>
    </location>
</feature>
<keyword evidence="4" id="KW-1134">Transmembrane beta strand</keyword>
<dbReference type="InterPro" id="IPR054765">
    <property type="entry name" value="SLBB_dom"/>
</dbReference>
<organism evidence="21 22">
    <name type="scientific">Flavobacterium chuncheonense</name>
    <dbReference type="NCBI Taxonomy" id="2026653"/>
    <lineage>
        <taxon>Bacteria</taxon>
        <taxon>Pseudomonadati</taxon>
        <taxon>Bacteroidota</taxon>
        <taxon>Flavobacteriia</taxon>
        <taxon>Flavobacteriales</taxon>
        <taxon>Flavobacteriaceae</taxon>
        <taxon>Flavobacterium</taxon>
    </lineage>
</organism>
<evidence type="ECO:0000256" key="1">
    <source>
        <dbReference type="ARBA" id="ARBA00004571"/>
    </source>
</evidence>
<evidence type="ECO:0000256" key="7">
    <source>
        <dbReference type="ARBA" id="ARBA00022729"/>
    </source>
</evidence>
<dbReference type="Pfam" id="PF10531">
    <property type="entry name" value="SLBB"/>
    <property type="match status" value="4"/>
</dbReference>
<keyword evidence="7" id="KW-0732">Signal</keyword>
<keyword evidence="13" id="KW-0998">Cell outer membrane</keyword>
<evidence type="ECO:0000313" key="22">
    <source>
        <dbReference type="Proteomes" id="UP001597534"/>
    </source>
</evidence>
<feature type="domain" description="Soluble ligand binding" evidence="19">
    <location>
        <begin position="312"/>
        <end position="356"/>
    </location>
</feature>
<dbReference type="InterPro" id="IPR049712">
    <property type="entry name" value="Poly_export"/>
</dbReference>
<feature type="domain" description="SLBB" evidence="20">
    <location>
        <begin position="394"/>
        <end position="476"/>
    </location>
</feature>
<dbReference type="PANTHER" id="PTHR33619:SF3">
    <property type="entry name" value="POLYSACCHARIDE EXPORT PROTEIN GFCE-RELATED"/>
    <property type="match status" value="1"/>
</dbReference>
<dbReference type="EMBL" id="JBHUPC010000010">
    <property type="protein sequence ID" value="MFD2891047.1"/>
    <property type="molecule type" value="Genomic_DNA"/>
</dbReference>
<keyword evidence="22" id="KW-1185">Reference proteome</keyword>
<dbReference type="RefSeq" id="WP_379810577.1">
    <property type="nucleotide sequence ID" value="NZ_JBHUPC010000010.1"/>
</dbReference>
<evidence type="ECO:0000256" key="8">
    <source>
        <dbReference type="ARBA" id="ARBA00023047"/>
    </source>
</evidence>
<keyword evidence="14" id="KW-0449">Lipoprotein</keyword>
<accession>A0ABW5YJG6</accession>
<evidence type="ECO:0000259" key="19">
    <source>
        <dbReference type="Pfam" id="PF10531"/>
    </source>
</evidence>
<dbReference type="Gene3D" id="3.30.1950.10">
    <property type="entry name" value="wza like domain"/>
    <property type="match status" value="1"/>
</dbReference>
<evidence type="ECO:0000256" key="5">
    <source>
        <dbReference type="ARBA" id="ARBA00022597"/>
    </source>
</evidence>
<evidence type="ECO:0000256" key="17">
    <source>
        <dbReference type="SAM" id="Phobius"/>
    </source>
</evidence>
<evidence type="ECO:0000256" key="2">
    <source>
        <dbReference type="ARBA" id="ARBA00009450"/>
    </source>
</evidence>
<dbReference type="PANTHER" id="PTHR33619">
    <property type="entry name" value="POLYSACCHARIDE EXPORT PROTEIN GFCE-RELATED"/>
    <property type="match status" value="1"/>
</dbReference>
<keyword evidence="11 17" id="KW-0472">Membrane</keyword>
<keyword evidence="6 17" id="KW-0812">Transmembrane</keyword>
<feature type="domain" description="Soluble ligand binding" evidence="19">
    <location>
        <begin position="487"/>
        <end position="530"/>
    </location>
</feature>
<keyword evidence="5" id="KW-0762">Sugar transport</keyword>
<dbReference type="InterPro" id="IPR019554">
    <property type="entry name" value="Soluble_ligand-bd"/>
</dbReference>
<evidence type="ECO:0000256" key="10">
    <source>
        <dbReference type="ARBA" id="ARBA00023114"/>
    </source>
</evidence>
<reference evidence="22" key="1">
    <citation type="journal article" date="2019" name="Int. J. Syst. Evol. Microbiol.">
        <title>The Global Catalogue of Microorganisms (GCM) 10K type strain sequencing project: providing services to taxonomists for standard genome sequencing and annotation.</title>
        <authorList>
            <consortium name="The Broad Institute Genomics Platform"/>
            <consortium name="The Broad Institute Genome Sequencing Center for Infectious Disease"/>
            <person name="Wu L."/>
            <person name="Ma J."/>
        </authorList>
    </citation>
    <scope>NUCLEOTIDE SEQUENCE [LARGE SCALE GENOMIC DNA]</scope>
    <source>
        <strain evidence="22">KCTC 22671</strain>
    </source>
</reference>
<comment type="caution">
    <text evidence="21">The sequence shown here is derived from an EMBL/GenBank/DDBJ whole genome shotgun (WGS) entry which is preliminary data.</text>
</comment>
<dbReference type="InterPro" id="IPR003715">
    <property type="entry name" value="Poly_export_N"/>
</dbReference>
<name>A0ABW5YJG6_9FLAO</name>
<feature type="domain" description="Polysaccharide export protein N-terminal" evidence="18">
    <location>
        <begin position="143"/>
        <end position="206"/>
    </location>
</feature>
<feature type="region of interest" description="Disordered" evidence="16">
    <location>
        <begin position="88"/>
        <end position="107"/>
    </location>
</feature>
<evidence type="ECO:0000313" key="21">
    <source>
        <dbReference type="EMBL" id="MFD2891047.1"/>
    </source>
</evidence>
<evidence type="ECO:0000259" key="18">
    <source>
        <dbReference type="Pfam" id="PF02563"/>
    </source>
</evidence>
<keyword evidence="3" id="KW-0813">Transport</keyword>
<keyword evidence="17" id="KW-1133">Transmembrane helix</keyword>
<protein>
    <submittedName>
        <fullName evidence="21">SLBB domain-containing protein</fullName>
    </submittedName>
</protein>
<evidence type="ECO:0000256" key="4">
    <source>
        <dbReference type="ARBA" id="ARBA00022452"/>
    </source>
</evidence>
<evidence type="ECO:0000256" key="3">
    <source>
        <dbReference type="ARBA" id="ARBA00022448"/>
    </source>
</evidence>
<proteinExistence type="inferred from homology"/>
<comment type="similarity">
    <text evidence="2">Belongs to the BexD/CtrA/VexA family.</text>
</comment>
<keyword evidence="9" id="KW-0406">Ion transport</keyword>
<evidence type="ECO:0000256" key="12">
    <source>
        <dbReference type="ARBA" id="ARBA00023139"/>
    </source>
</evidence>
<dbReference type="Proteomes" id="UP001597534">
    <property type="component" value="Unassembled WGS sequence"/>
</dbReference>
<sequence>MKILQLLFIIICFSFSGFSQSLFNEKDLSLLTSDQINDKQLRQFKTELNNKQITLEQAQALAISKGMQEEEFNKLKSRLQNLPLESETATTQYSEEEQITNQQDSPQDNLQNEIEIENVNKQVFGAELFNSKSLSFEPNQNMPTPNNYILGPNDTVEIAVFGVQQFNYSGKINKNGTLTIPNVGDVNLSGLTFDAAKTKLNSKISTIFTTLKNGSSKIAVSIANYRSITVTIIGAQQPGNYRLSSMSTIYNALHVAGGPNEIGSYRKIELIRNNSILKQIDLYQFLAKGDQSDNIVLQDNDIIRIPSYDSRITLEGEVKRPGIFEVLPNENLEQILQYASGFTENAYKNRIIVYKKSNSELEITDLNETNYSNYNPKAGDVINVDKILNRYKNRVQIKGAVYRPGNYSLKDNETLTIKDLIEKADGLKENVFLKKASLIREKSDLTKEYISINLEAALNGNEDENKVLQKEDVITIFYNQELLDTYKVSIDGEVRQPGNYDFIQGMSLYDLLLEAQYLTDKASNVIQIFRTKKSDQFNPNDSEKIQSFTITQDSDSFENLISFMLQANDRVVVRKIVSYEVPQMATVTGEVLYSGNYAIVSKEERIFNFIKRAGGLTDEADPSSIKIRRNNINIPINWAEINKDKNTSENIVIQQGDNIIIPRRMQTVHVTGNVMFETEVPYNKGKKLKYYLKNAGNISDKGWLKRSYIVHPNGSASTIGNFLFFRFYPEPQPGSIIIVPEKPEQKKLTTTEVVTIGSVLTSLAGILFAIMK</sequence>
<feature type="domain" description="Soluble ligand binding" evidence="19">
    <location>
        <begin position="585"/>
        <end position="629"/>
    </location>
</feature>
<dbReference type="Gene3D" id="3.10.560.10">
    <property type="entry name" value="Outer membrane lipoprotein wza domain like"/>
    <property type="match status" value="6"/>
</dbReference>
<dbReference type="Pfam" id="PF22461">
    <property type="entry name" value="SLBB_2"/>
    <property type="match status" value="1"/>
</dbReference>
<evidence type="ECO:0000256" key="14">
    <source>
        <dbReference type="ARBA" id="ARBA00023288"/>
    </source>
</evidence>
<keyword evidence="12" id="KW-0564">Palmitate</keyword>
<evidence type="ECO:0000256" key="15">
    <source>
        <dbReference type="SAM" id="Coils"/>
    </source>
</evidence>
<keyword evidence="8" id="KW-0625">Polysaccharide transport</keyword>
<evidence type="ECO:0000256" key="11">
    <source>
        <dbReference type="ARBA" id="ARBA00023136"/>
    </source>
</evidence>
<keyword evidence="10" id="KW-0626">Porin</keyword>
<feature type="transmembrane region" description="Helical" evidence="17">
    <location>
        <begin position="753"/>
        <end position="771"/>
    </location>
</feature>
<feature type="coiled-coil region" evidence="15">
    <location>
        <begin position="410"/>
        <end position="471"/>
    </location>
</feature>
<evidence type="ECO:0000256" key="6">
    <source>
        <dbReference type="ARBA" id="ARBA00022692"/>
    </source>
</evidence>
<keyword evidence="15" id="KW-0175">Coiled coil</keyword>
<evidence type="ECO:0000256" key="9">
    <source>
        <dbReference type="ARBA" id="ARBA00023065"/>
    </source>
</evidence>
<dbReference type="Pfam" id="PF02563">
    <property type="entry name" value="Poly_export"/>
    <property type="match status" value="1"/>
</dbReference>
<comment type="subcellular location">
    <subcellularLocation>
        <location evidence="1">Cell outer membrane</location>
        <topology evidence="1">Multi-pass membrane protein</topology>
    </subcellularLocation>
</comment>
<evidence type="ECO:0000256" key="13">
    <source>
        <dbReference type="ARBA" id="ARBA00023237"/>
    </source>
</evidence>